<dbReference type="GO" id="GO:0003677">
    <property type="term" value="F:DNA binding"/>
    <property type="evidence" value="ECO:0007669"/>
    <property type="project" value="UniProtKB-KW"/>
</dbReference>
<dbReference type="GO" id="GO:0009035">
    <property type="term" value="F:type I site-specific deoxyribonuclease activity"/>
    <property type="evidence" value="ECO:0007669"/>
    <property type="project" value="UniProtKB-EC"/>
</dbReference>
<keyword evidence="2" id="KW-0378">Hydrolase</keyword>
<keyword evidence="2" id="KW-0255">Endonuclease</keyword>
<name>A0A947GJZ5_9CYAN</name>
<dbReference type="AlphaFoldDB" id="A0A947GJZ5"/>
<dbReference type="SUPFAM" id="SSF52540">
    <property type="entry name" value="P-loop containing nucleoside triphosphate hydrolases"/>
    <property type="match status" value="1"/>
</dbReference>
<accession>A0A947GJZ5</accession>
<dbReference type="PANTHER" id="PTHR42927:SF1">
    <property type="entry name" value="HELICASE SUPERFAMILY 1 AND 2 DOMAIN-CONTAINING PROTEIN"/>
    <property type="match status" value="1"/>
</dbReference>
<comment type="caution">
    <text evidence="2">The sequence shown here is derived from an EMBL/GenBank/DDBJ whole genome shotgun (WGS) entry which is preliminary data.</text>
</comment>
<evidence type="ECO:0000313" key="3">
    <source>
        <dbReference type="Proteomes" id="UP000717364"/>
    </source>
</evidence>
<feature type="domain" description="Restriction endonuclease type I HsdR N-terminal" evidence="1">
    <location>
        <begin position="9"/>
        <end position="70"/>
    </location>
</feature>
<dbReference type="Gene3D" id="3.90.1570.50">
    <property type="match status" value="1"/>
</dbReference>
<evidence type="ECO:0000313" key="2">
    <source>
        <dbReference type="EMBL" id="MBT9317425.1"/>
    </source>
</evidence>
<dbReference type="InterPro" id="IPR027417">
    <property type="entry name" value="P-loop_NTPase"/>
</dbReference>
<dbReference type="Pfam" id="PF04313">
    <property type="entry name" value="HSDR_N"/>
    <property type="match status" value="1"/>
</dbReference>
<organism evidence="2 3">
    <name type="scientific">Leptothoe spongobia TAU-MAC 1115</name>
    <dbReference type="NCBI Taxonomy" id="1967444"/>
    <lineage>
        <taxon>Bacteria</taxon>
        <taxon>Bacillati</taxon>
        <taxon>Cyanobacteriota</taxon>
        <taxon>Cyanophyceae</taxon>
        <taxon>Nodosilineales</taxon>
        <taxon>Cymatolegaceae</taxon>
        <taxon>Leptothoe</taxon>
        <taxon>Leptothoe spongobia</taxon>
    </lineage>
</organism>
<reference evidence="2" key="1">
    <citation type="submission" date="2020-11" db="EMBL/GenBank/DDBJ databases">
        <authorList>
            <person name="Konstantinou D."/>
            <person name="Gkelis S."/>
            <person name="Popin R."/>
            <person name="Fewer D."/>
            <person name="Sivonen K."/>
        </authorList>
    </citation>
    <scope>NUCLEOTIDE SEQUENCE</scope>
    <source>
        <strain evidence="2">TAU-MAC 1115</strain>
    </source>
</reference>
<dbReference type="PANTHER" id="PTHR42927">
    <property type="entry name" value="HELICASE SUPERFAMILY 1 AND 2 DOMAIN-CONTAINING PROTEIN"/>
    <property type="match status" value="1"/>
</dbReference>
<dbReference type="InterPro" id="IPR007409">
    <property type="entry name" value="Restrct_endonuc_type1_HsdR_N"/>
</dbReference>
<gene>
    <name evidence="2" type="ORF">IXB50_18540</name>
</gene>
<proteinExistence type="predicted"/>
<keyword evidence="3" id="KW-1185">Reference proteome</keyword>
<keyword evidence="2" id="KW-0540">Nuclease</keyword>
<dbReference type="GO" id="GO:0009307">
    <property type="term" value="P:DNA restriction-modification system"/>
    <property type="evidence" value="ECO:0007669"/>
    <property type="project" value="UniProtKB-KW"/>
</dbReference>
<dbReference type="GO" id="GO:0005524">
    <property type="term" value="F:ATP binding"/>
    <property type="evidence" value="ECO:0007669"/>
    <property type="project" value="UniProtKB-KW"/>
</dbReference>
<evidence type="ECO:0000259" key="1">
    <source>
        <dbReference type="Pfam" id="PF04313"/>
    </source>
</evidence>
<reference evidence="2" key="2">
    <citation type="journal article" date="2021" name="Mar. Drugs">
        <title>Genome Reduction and Secondary Metabolism of the Marine Sponge-Associated Cyanobacterium Leptothoe.</title>
        <authorList>
            <person name="Konstantinou D."/>
            <person name="Popin R.V."/>
            <person name="Fewer D.P."/>
            <person name="Sivonen K."/>
            <person name="Gkelis S."/>
        </authorList>
    </citation>
    <scope>NUCLEOTIDE SEQUENCE</scope>
    <source>
        <strain evidence="2">TAU-MAC 1115</strain>
    </source>
</reference>
<dbReference type="EMBL" id="JADOES010000046">
    <property type="protein sequence ID" value="MBT9317425.1"/>
    <property type="molecule type" value="Genomic_DNA"/>
</dbReference>
<protein>
    <submittedName>
        <fullName evidence="2">Type I restriction endonuclease subunit R</fullName>
    </submittedName>
</protein>
<dbReference type="Proteomes" id="UP000717364">
    <property type="component" value="Unassembled WGS sequence"/>
</dbReference>
<sequence>MNPDTQARYQANRLRVVPEVSYSPHARKGEYNPRLDLVLFINGIPTATLELKSEFKQSIENAKRQYCNDRPVTVYLWEHLFQPDAWLKVLDRFLHLQKPKEEDFDGSSKPKEKLIFPRYHQWQVVNQLIDKTRKEGAGQKYLIQHSAGSGKSNSIAWTAHQLASLTSDQTVD</sequence>